<evidence type="ECO:0000313" key="1">
    <source>
        <dbReference type="EMBL" id="QYJ69275.1"/>
    </source>
</evidence>
<dbReference type="InterPro" id="IPR021615">
    <property type="entry name" value="Omp28"/>
</dbReference>
<name>A0ABX8V8W6_9FLAO</name>
<gene>
    <name evidence="1" type="ORF">K1I41_05130</name>
</gene>
<dbReference type="RefSeq" id="WP_220641610.1">
    <property type="nucleotide sequence ID" value="NZ_CP080429.1"/>
</dbReference>
<dbReference type="InterPro" id="IPR036249">
    <property type="entry name" value="Thioredoxin-like_sf"/>
</dbReference>
<reference evidence="1 2" key="1">
    <citation type="submission" date="2021-07" db="EMBL/GenBank/DDBJ databases">
        <title>Flavobacterium WSW3-B6 sp.nov, isolated from seaweed.</title>
        <authorList>
            <person name="Muhammad N."/>
            <person name="Ho H."/>
            <person name="Lee Y.-J."/>
            <person name="Nguyen T."/>
            <person name="Ho J."/>
            <person name="Kim S.-G."/>
        </authorList>
    </citation>
    <scope>NUCLEOTIDE SEQUENCE [LARGE SCALE GENOMIC DNA]</scope>
    <source>
        <strain evidence="1 2">WSW3-B6</strain>
    </source>
</reference>
<evidence type="ECO:0000313" key="2">
    <source>
        <dbReference type="Proteomes" id="UP000825381"/>
    </source>
</evidence>
<protein>
    <submittedName>
        <fullName evidence="1">Omp28-related outer membrane protein</fullName>
    </submittedName>
</protein>
<keyword evidence="2" id="KW-1185">Reference proteome</keyword>
<organism evidence="1 2">
    <name type="scientific">Flavobacterium litorale</name>
    <dbReference type="NCBI Taxonomy" id="2856519"/>
    <lineage>
        <taxon>Bacteria</taxon>
        <taxon>Pseudomonadati</taxon>
        <taxon>Bacteroidota</taxon>
        <taxon>Flavobacteriia</taxon>
        <taxon>Flavobacteriales</taxon>
        <taxon>Flavobacteriaceae</taxon>
        <taxon>Flavobacterium</taxon>
    </lineage>
</organism>
<dbReference type="SUPFAM" id="SSF52833">
    <property type="entry name" value="Thioredoxin-like"/>
    <property type="match status" value="1"/>
</dbReference>
<dbReference type="Gene3D" id="2.60.40.10">
    <property type="entry name" value="Immunoglobulins"/>
    <property type="match status" value="1"/>
</dbReference>
<dbReference type="InterPro" id="IPR013783">
    <property type="entry name" value="Ig-like_fold"/>
</dbReference>
<dbReference type="Pfam" id="PF11551">
    <property type="entry name" value="Omp28"/>
    <property type="match status" value="1"/>
</dbReference>
<accession>A0ABX8V8W6</accession>
<dbReference type="Proteomes" id="UP000825381">
    <property type="component" value="Chromosome"/>
</dbReference>
<proteinExistence type="predicted"/>
<dbReference type="PROSITE" id="PS51257">
    <property type="entry name" value="PROKAR_LIPOPROTEIN"/>
    <property type="match status" value="1"/>
</dbReference>
<dbReference type="EMBL" id="CP080429">
    <property type="protein sequence ID" value="QYJ69275.1"/>
    <property type="molecule type" value="Genomic_DNA"/>
</dbReference>
<sequence>MKKNLLLFFAFVSILLSSCTSEYEILKSFDSVILSSDGSIRIIDETVTFTVKDNDGNDLTADATILVDGNEIDGNTFTSATVGEFEVTAKYFGTTSDPISIRFHDGSEINFNKRVLIEDYTGTWCGYCPRVSYGIDLLKNQTDNVVAVAIHRASLNPNDASYDPFTFDSTELENFINIPGYPKGLINRLTQWFYPEPNNLDQVIGLTQGENPKLGLAISSTKDGNNLAIDVNVMFGKDFNSDLNLVVYVLENGLIYDQYNYTTYYNGPNTLYDYEHNHVLRAALTPLMGEAIPRGETTTLNTYTKTFNISVPEIVDNANNIEFVAFVTDADGHALNVRSAHPDENQEFEQL</sequence>